<dbReference type="GO" id="GO:0050640">
    <property type="term" value="F:isopenicillin-N N-acyltransferase activity"/>
    <property type="evidence" value="ECO:0007669"/>
    <property type="project" value="UniProtKB-EC"/>
</dbReference>
<evidence type="ECO:0000313" key="2">
    <source>
        <dbReference type="EMBL" id="EMS77369.1"/>
    </source>
</evidence>
<sequence>MRIKEFTVSGSYYEIGFAVGSRFKDVIHETFDNHKGLHEEFLVYHRTDDGQTRYENLIALHEKEYPHFMDELKGMAEGSGRNFEELFLMNMRGEYAGYVKDGALKGCTTFSVINKNNALFAHNEDGLEVFKGSLYLLRAKPDGMPQFTALTYPGFLSGNSLGFNDEGICFSINNVHPEYIAEGVGRHFIARSIFEAKTIEEAVAKVTRDGRATGFNYTLASVKQRRIVNVEVCTTCHHIKEIDSAYCHTNHFVELTDVKQKINKTSAARLKRGYDYINSNRLLGKDEVLSFISDTQNAVYPVYRDCTPPDDRVTLMTAVFDIDLATCTFYSQAPKKGIKGLTLSIGSF</sequence>
<gene>
    <name evidence="2" type="ORF">Dpo_16c00220</name>
</gene>
<dbReference type="InterPro" id="IPR047801">
    <property type="entry name" value="Peptidase_C45"/>
</dbReference>
<dbReference type="NCBIfam" id="NF040521">
    <property type="entry name" value="C45_proenzyme"/>
    <property type="match status" value="1"/>
</dbReference>
<dbReference type="Gene3D" id="3.60.60.10">
    <property type="entry name" value="Penicillin V Acylase, Chain A"/>
    <property type="match status" value="1"/>
</dbReference>
<dbReference type="OrthoDB" id="8109453at2"/>
<evidence type="ECO:0000259" key="1">
    <source>
        <dbReference type="Pfam" id="PF03417"/>
    </source>
</evidence>
<organism evidence="2 3">
    <name type="scientific">Desulfotignum phosphitoxidans DSM 13687</name>
    <dbReference type="NCBI Taxonomy" id="1286635"/>
    <lineage>
        <taxon>Bacteria</taxon>
        <taxon>Pseudomonadati</taxon>
        <taxon>Thermodesulfobacteriota</taxon>
        <taxon>Desulfobacteria</taxon>
        <taxon>Desulfobacterales</taxon>
        <taxon>Desulfobacteraceae</taxon>
        <taxon>Desulfotignum</taxon>
    </lineage>
</organism>
<comment type="caution">
    <text evidence="2">The sequence shown here is derived from an EMBL/GenBank/DDBJ whole genome shotgun (WGS) entry which is preliminary data.</text>
</comment>
<dbReference type="Gene3D" id="1.10.10.2120">
    <property type="match status" value="1"/>
</dbReference>
<dbReference type="InterPro" id="IPR005079">
    <property type="entry name" value="Peptidase_C45_hydrolase"/>
</dbReference>
<dbReference type="PANTHER" id="PTHR34180:SF1">
    <property type="entry name" value="BETA-ALANYL-DOPAMINE_CARCININE HYDROLASE"/>
    <property type="match status" value="1"/>
</dbReference>
<keyword evidence="2" id="KW-0012">Acyltransferase</keyword>
<dbReference type="EC" id="2.3.1.164" evidence="2"/>
<dbReference type="AlphaFoldDB" id="S0FW59"/>
<name>S0FW59_9BACT</name>
<dbReference type="Proteomes" id="UP000014216">
    <property type="component" value="Unassembled WGS sequence"/>
</dbReference>
<proteinExistence type="predicted"/>
<reference evidence="2 3" key="1">
    <citation type="journal article" date="2013" name="Genome Announc.">
        <title>Draft Genome Sequence of Desulfotignum phosphitoxidans DSM 13687 Strain FiPS-3.</title>
        <authorList>
            <person name="Poehlein A."/>
            <person name="Daniel R."/>
            <person name="Simeonova D.D."/>
        </authorList>
    </citation>
    <scope>NUCLEOTIDE SEQUENCE [LARGE SCALE GENOMIC DNA]</scope>
    <source>
        <strain evidence="2 3">DSM 13687</strain>
    </source>
</reference>
<keyword evidence="3" id="KW-1185">Reference proteome</keyword>
<feature type="domain" description="Peptidase C45 hydrolase" evidence="1">
    <location>
        <begin position="114"/>
        <end position="335"/>
    </location>
</feature>
<dbReference type="Pfam" id="PF03417">
    <property type="entry name" value="AAT"/>
    <property type="match status" value="1"/>
</dbReference>
<accession>S0FW59</accession>
<dbReference type="PANTHER" id="PTHR34180">
    <property type="entry name" value="PEPTIDASE C45"/>
    <property type="match status" value="1"/>
</dbReference>
<keyword evidence="2" id="KW-0808">Transferase</keyword>
<dbReference type="EMBL" id="APJX01000016">
    <property type="protein sequence ID" value="EMS77369.1"/>
    <property type="molecule type" value="Genomic_DNA"/>
</dbReference>
<protein>
    <submittedName>
        <fullName evidence="2">Isopenicillin-N-like N-acyltransferase</fullName>
        <ecNumber evidence="2">2.3.1.164</ecNumber>
    </submittedName>
</protein>
<dbReference type="RefSeq" id="WP_006968613.1">
    <property type="nucleotide sequence ID" value="NZ_APJX01000016.1"/>
</dbReference>
<dbReference type="InterPro" id="IPR047794">
    <property type="entry name" value="C45_proenzyme-like"/>
</dbReference>
<evidence type="ECO:0000313" key="3">
    <source>
        <dbReference type="Proteomes" id="UP000014216"/>
    </source>
</evidence>